<evidence type="ECO:0000256" key="1">
    <source>
        <dbReference type="SAM" id="MobiDB-lite"/>
    </source>
</evidence>
<accession>A0A5B7H5B2</accession>
<gene>
    <name evidence="2" type="ORF">E2C01_058656</name>
</gene>
<feature type="region of interest" description="Disordered" evidence="1">
    <location>
        <begin position="135"/>
        <end position="159"/>
    </location>
</feature>
<dbReference type="AlphaFoldDB" id="A0A5B7H5B2"/>
<protein>
    <submittedName>
        <fullName evidence="2">Uncharacterized protein</fullName>
    </submittedName>
</protein>
<name>A0A5B7H5B2_PORTR</name>
<proteinExistence type="predicted"/>
<dbReference type="Proteomes" id="UP000324222">
    <property type="component" value="Unassembled WGS sequence"/>
</dbReference>
<evidence type="ECO:0000313" key="2">
    <source>
        <dbReference type="EMBL" id="MPC64537.1"/>
    </source>
</evidence>
<feature type="compositionally biased region" description="Basic and acidic residues" evidence="1">
    <location>
        <begin position="26"/>
        <end position="43"/>
    </location>
</feature>
<feature type="region of interest" description="Disordered" evidence="1">
    <location>
        <begin position="23"/>
        <end position="79"/>
    </location>
</feature>
<organism evidence="2 3">
    <name type="scientific">Portunus trituberculatus</name>
    <name type="common">Swimming crab</name>
    <name type="synonym">Neptunus trituberculatus</name>
    <dbReference type="NCBI Taxonomy" id="210409"/>
    <lineage>
        <taxon>Eukaryota</taxon>
        <taxon>Metazoa</taxon>
        <taxon>Ecdysozoa</taxon>
        <taxon>Arthropoda</taxon>
        <taxon>Crustacea</taxon>
        <taxon>Multicrustacea</taxon>
        <taxon>Malacostraca</taxon>
        <taxon>Eumalacostraca</taxon>
        <taxon>Eucarida</taxon>
        <taxon>Decapoda</taxon>
        <taxon>Pleocyemata</taxon>
        <taxon>Brachyura</taxon>
        <taxon>Eubrachyura</taxon>
        <taxon>Portunoidea</taxon>
        <taxon>Portunidae</taxon>
        <taxon>Portuninae</taxon>
        <taxon>Portunus</taxon>
    </lineage>
</organism>
<comment type="caution">
    <text evidence="2">The sequence shown here is derived from an EMBL/GenBank/DDBJ whole genome shotgun (WGS) entry which is preliminary data.</text>
</comment>
<evidence type="ECO:0000313" key="3">
    <source>
        <dbReference type="Proteomes" id="UP000324222"/>
    </source>
</evidence>
<dbReference type="EMBL" id="VSRR010022222">
    <property type="protein sequence ID" value="MPC64537.1"/>
    <property type="molecule type" value="Genomic_DNA"/>
</dbReference>
<reference evidence="2 3" key="1">
    <citation type="submission" date="2019-05" db="EMBL/GenBank/DDBJ databases">
        <title>Another draft genome of Portunus trituberculatus and its Hox gene families provides insights of decapod evolution.</title>
        <authorList>
            <person name="Jeong J.-H."/>
            <person name="Song I."/>
            <person name="Kim S."/>
            <person name="Choi T."/>
            <person name="Kim D."/>
            <person name="Ryu S."/>
            <person name="Kim W."/>
        </authorList>
    </citation>
    <scope>NUCLEOTIDE SEQUENCE [LARGE SCALE GENOMIC DNA]</scope>
    <source>
        <tissue evidence="2">Muscle</tissue>
    </source>
</reference>
<keyword evidence="3" id="KW-1185">Reference proteome</keyword>
<sequence>MTNSMVELGEAAGDLGYLETAFQQGEPERRVLGAERWGSERRQGVPQAGSGRRGGMGQPDGQRGRSNVRGGGGRRRRRLERMEEMQKASGRVEITRQVATHLSAFFSQSSPSTLQTPWRRQGFLAEGARDEYDGLGTAAGIRPRSGTLCSAGSKPLGPC</sequence>